<dbReference type="PANTHER" id="PTHR22754">
    <property type="entry name" value="DISCO-INTERACTING PROTEIN 2 DIP2 -RELATED"/>
    <property type="match status" value="1"/>
</dbReference>
<dbReference type="Proteomes" id="UP000481288">
    <property type="component" value="Unassembled WGS sequence"/>
</dbReference>
<organism evidence="2 3">
    <name type="scientific">Lachnellula cervina</name>
    <dbReference type="NCBI Taxonomy" id="1316786"/>
    <lineage>
        <taxon>Eukaryota</taxon>
        <taxon>Fungi</taxon>
        <taxon>Dikarya</taxon>
        <taxon>Ascomycota</taxon>
        <taxon>Pezizomycotina</taxon>
        <taxon>Leotiomycetes</taxon>
        <taxon>Helotiales</taxon>
        <taxon>Lachnaceae</taxon>
        <taxon>Lachnellula</taxon>
    </lineage>
</organism>
<sequence>MATSNPELQDKLQELEHELEKRRTILLSQFLGPSAATAELKGLRIHSPDNTAHPLNDGSRSASLAALNSNSRDLSEQYDQRLDAPSQPTNRLSSGRLDTMASDFGSFGNNRAQEGGFAQSGRPKELRLGIHNANPIQRQSSYGRDSLFLPKPGDMSAEPSMTDGSMASGGTNYAFNPAHQVGYTEQAGDPYESQAGTMMDSHGTMLGESQQGYFSDFAGQQAYDNGARDSYGGGPHRYSSSDAFSPTAATAPPMLTTSDLPPPAALEYQMPLEPRDVPFAVYDPHDGNTPMSKFDNIAAVLRHRSKSTPKASAYWILDSKGKEIASITWDKLTSRAEKVAQVIRDKVLYTAATELR</sequence>
<keyword evidence="3" id="KW-1185">Reference proteome</keyword>
<feature type="region of interest" description="Disordered" evidence="1">
    <location>
        <begin position="42"/>
        <end position="61"/>
    </location>
</feature>
<dbReference type="OrthoDB" id="69964at2759"/>
<comment type="caution">
    <text evidence="2">The sequence shown here is derived from an EMBL/GenBank/DDBJ whole genome shotgun (WGS) entry which is preliminary data.</text>
</comment>
<accession>A0A7D8Z3J5</accession>
<name>A0A7D8Z3J5_9HELO</name>
<proteinExistence type="predicted"/>
<dbReference type="PANTHER" id="PTHR22754:SF32">
    <property type="entry name" value="DISCO-INTERACTING PROTEIN 2"/>
    <property type="match status" value="1"/>
</dbReference>
<dbReference type="AlphaFoldDB" id="A0A7D8Z3J5"/>
<dbReference type="EMBL" id="QGMG01000838">
    <property type="protein sequence ID" value="TVY51359.1"/>
    <property type="molecule type" value="Genomic_DNA"/>
</dbReference>
<protein>
    <submittedName>
        <fullName evidence="2">Uncharacterized protein</fullName>
    </submittedName>
</protein>
<dbReference type="GO" id="GO:0005829">
    <property type="term" value="C:cytosol"/>
    <property type="evidence" value="ECO:0007669"/>
    <property type="project" value="TreeGrafter"/>
</dbReference>
<reference evidence="2 3" key="1">
    <citation type="submission" date="2018-05" db="EMBL/GenBank/DDBJ databases">
        <title>Whole genome sequencing for identification of molecular markers to develop diagnostic detection tools for the regulated plant pathogen Lachnellula willkommii.</title>
        <authorList>
            <person name="Giroux E."/>
            <person name="Bilodeau G."/>
        </authorList>
    </citation>
    <scope>NUCLEOTIDE SEQUENCE [LARGE SCALE GENOMIC DNA]</scope>
    <source>
        <strain evidence="2 3">CBS 625.97</strain>
    </source>
</reference>
<evidence type="ECO:0000256" key="1">
    <source>
        <dbReference type="SAM" id="MobiDB-lite"/>
    </source>
</evidence>
<feature type="compositionally biased region" description="Basic and acidic residues" evidence="1">
    <location>
        <begin position="73"/>
        <end position="82"/>
    </location>
</feature>
<evidence type="ECO:0000313" key="2">
    <source>
        <dbReference type="EMBL" id="TVY51359.1"/>
    </source>
</evidence>
<evidence type="ECO:0000313" key="3">
    <source>
        <dbReference type="Proteomes" id="UP000481288"/>
    </source>
</evidence>
<feature type="region of interest" description="Disordered" evidence="1">
    <location>
        <begin position="69"/>
        <end position="97"/>
    </location>
</feature>
<gene>
    <name evidence="2" type="ORF">LCER1_G008954</name>
</gene>